<gene>
    <name evidence="1" type="ORF">MLD38_026154</name>
</gene>
<reference evidence="2" key="1">
    <citation type="journal article" date="2023" name="Front. Plant Sci.">
        <title>Chromosomal-level genome assembly of Melastoma candidum provides insights into trichome evolution.</title>
        <authorList>
            <person name="Zhong Y."/>
            <person name="Wu W."/>
            <person name="Sun C."/>
            <person name="Zou P."/>
            <person name="Liu Y."/>
            <person name="Dai S."/>
            <person name="Zhou R."/>
        </authorList>
    </citation>
    <scope>NUCLEOTIDE SEQUENCE [LARGE SCALE GENOMIC DNA]</scope>
</reference>
<comment type="caution">
    <text evidence="1">The sequence shown here is derived from an EMBL/GenBank/DDBJ whole genome shotgun (WGS) entry which is preliminary data.</text>
</comment>
<name>A0ACB9NXF9_9MYRT</name>
<keyword evidence="2" id="KW-1185">Reference proteome</keyword>
<sequence length="262" mass="29687">MEDDSQKLIALKKAYADMILSTAKEAAARVMASERKASKYENDLLIVKEEALRLLLRLKHISDAKINETETILRSQQKKIEVLETQLEAAETVVKELKEEIKEMRNLPTVRCCQLHKESATYLQSKPRDFVAGSGMSTSRDGEYASSTSRNESGISGVIICRNNGSHHSNSSDKAENYGYSTYYKSEAEGFHDTDNPIFESRGLRPMKSNRNSRRVQDCGRNLRCSDSSSVALFRRERLSVTWILGICWTTFQMSLEGWVVL</sequence>
<organism evidence="1 2">
    <name type="scientific">Melastoma candidum</name>
    <dbReference type="NCBI Taxonomy" id="119954"/>
    <lineage>
        <taxon>Eukaryota</taxon>
        <taxon>Viridiplantae</taxon>
        <taxon>Streptophyta</taxon>
        <taxon>Embryophyta</taxon>
        <taxon>Tracheophyta</taxon>
        <taxon>Spermatophyta</taxon>
        <taxon>Magnoliopsida</taxon>
        <taxon>eudicotyledons</taxon>
        <taxon>Gunneridae</taxon>
        <taxon>Pentapetalae</taxon>
        <taxon>rosids</taxon>
        <taxon>malvids</taxon>
        <taxon>Myrtales</taxon>
        <taxon>Melastomataceae</taxon>
        <taxon>Melastomatoideae</taxon>
        <taxon>Melastomateae</taxon>
        <taxon>Melastoma</taxon>
    </lineage>
</organism>
<evidence type="ECO:0000313" key="1">
    <source>
        <dbReference type="EMBL" id="KAI4341428.1"/>
    </source>
</evidence>
<dbReference type="Proteomes" id="UP001057402">
    <property type="component" value="Chromosome 7"/>
</dbReference>
<accession>A0ACB9NXF9</accession>
<dbReference type="EMBL" id="CM042886">
    <property type="protein sequence ID" value="KAI4341428.1"/>
    <property type="molecule type" value="Genomic_DNA"/>
</dbReference>
<evidence type="ECO:0000313" key="2">
    <source>
        <dbReference type="Proteomes" id="UP001057402"/>
    </source>
</evidence>
<proteinExistence type="predicted"/>
<protein>
    <submittedName>
        <fullName evidence="1">Uncharacterized protein</fullName>
    </submittedName>
</protein>